<keyword evidence="6" id="KW-0560">Oxidoreductase</keyword>
<keyword evidence="7" id="KW-0520">NAD</keyword>
<organism evidence="15 16">
    <name type="scientific">Endocarpon pusillum (strain Z07020 / HMAS-L-300199)</name>
    <name type="common">Lichen-forming fungus</name>
    <dbReference type="NCBI Taxonomy" id="1263415"/>
    <lineage>
        <taxon>Eukaryota</taxon>
        <taxon>Fungi</taxon>
        <taxon>Dikarya</taxon>
        <taxon>Ascomycota</taxon>
        <taxon>Pezizomycotina</taxon>
        <taxon>Eurotiomycetes</taxon>
        <taxon>Chaetothyriomycetidae</taxon>
        <taxon>Verrucariales</taxon>
        <taxon>Verrucariaceae</taxon>
        <taxon>Endocarpon</taxon>
    </lineage>
</organism>
<dbReference type="CDD" id="cd05285">
    <property type="entry name" value="sorbitol_DH"/>
    <property type="match status" value="1"/>
</dbReference>
<keyword evidence="3" id="KW-0859">Xylose metabolism</keyword>
<evidence type="ECO:0000256" key="12">
    <source>
        <dbReference type="RuleBase" id="RU361277"/>
    </source>
</evidence>
<evidence type="ECO:0000256" key="3">
    <source>
        <dbReference type="ARBA" id="ARBA00022629"/>
    </source>
</evidence>
<evidence type="ECO:0000256" key="9">
    <source>
        <dbReference type="ARBA" id="ARBA00025713"/>
    </source>
</evidence>
<accession>U1GE66</accession>
<dbReference type="Gene3D" id="3.40.50.720">
    <property type="entry name" value="NAD(P)-binding Rossmann-like Domain"/>
    <property type="match status" value="1"/>
</dbReference>
<dbReference type="eggNOG" id="KOG0024">
    <property type="taxonomic scope" value="Eukaryota"/>
</dbReference>
<dbReference type="OMA" id="FETWYAM"/>
<evidence type="ECO:0000313" key="16">
    <source>
        <dbReference type="Proteomes" id="UP000019373"/>
    </source>
</evidence>
<reference evidence="16" key="1">
    <citation type="journal article" date="2014" name="BMC Genomics">
        <title>Genome characteristics reveal the impact of lichenization on lichen-forming fungus Endocarpon pusillum Hedwig (Verrucariales, Ascomycota).</title>
        <authorList>
            <person name="Wang Y.-Y."/>
            <person name="Liu B."/>
            <person name="Zhang X.-Y."/>
            <person name="Zhou Q.-M."/>
            <person name="Zhang T."/>
            <person name="Li H."/>
            <person name="Yu Y.-F."/>
            <person name="Zhang X.-L."/>
            <person name="Hao X.-Y."/>
            <person name="Wang M."/>
            <person name="Wang L."/>
            <person name="Wei J.-C."/>
        </authorList>
    </citation>
    <scope>NUCLEOTIDE SEQUENCE [LARGE SCALE GENOMIC DNA]</scope>
    <source>
        <strain evidence="16">Z07020 / HMAS-L-300199</strain>
    </source>
</reference>
<dbReference type="InterPro" id="IPR013149">
    <property type="entry name" value="ADH-like_C"/>
</dbReference>
<dbReference type="GO" id="GO:0046526">
    <property type="term" value="F:D-xylulose reductase activity"/>
    <property type="evidence" value="ECO:0007669"/>
    <property type="project" value="UniProtKB-EC"/>
</dbReference>
<keyword evidence="4 12" id="KW-0479">Metal-binding</keyword>
<comment type="cofactor">
    <cofactor evidence="1 12">
        <name>Zn(2+)</name>
        <dbReference type="ChEBI" id="CHEBI:29105"/>
    </cofactor>
</comment>
<feature type="domain" description="Enoyl reductase (ER)" evidence="14">
    <location>
        <begin position="55"/>
        <end position="391"/>
    </location>
</feature>
<dbReference type="Pfam" id="PF00107">
    <property type="entry name" value="ADH_zinc_N"/>
    <property type="match status" value="1"/>
</dbReference>
<dbReference type="InterPro" id="IPR036291">
    <property type="entry name" value="NAD(P)-bd_dom_sf"/>
</dbReference>
<evidence type="ECO:0000256" key="11">
    <source>
        <dbReference type="ARBA" id="ARBA00030139"/>
    </source>
</evidence>
<dbReference type="SMART" id="SM00829">
    <property type="entry name" value="PKS_ER"/>
    <property type="match status" value="1"/>
</dbReference>
<dbReference type="GO" id="GO:0008270">
    <property type="term" value="F:zinc ion binding"/>
    <property type="evidence" value="ECO:0007669"/>
    <property type="project" value="InterPro"/>
</dbReference>
<dbReference type="InterPro" id="IPR011032">
    <property type="entry name" value="GroES-like_sf"/>
</dbReference>
<evidence type="ECO:0000256" key="5">
    <source>
        <dbReference type="ARBA" id="ARBA00022833"/>
    </source>
</evidence>
<keyword evidence="3" id="KW-0119">Carbohydrate metabolism</keyword>
<feature type="compositionally biased region" description="Low complexity" evidence="13">
    <location>
        <begin position="16"/>
        <end position="28"/>
    </location>
</feature>
<evidence type="ECO:0000256" key="10">
    <source>
        <dbReference type="ARBA" id="ARBA00026119"/>
    </source>
</evidence>
<gene>
    <name evidence="15" type="ORF">EPUS_03563</name>
</gene>
<dbReference type="GO" id="GO:0006062">
    <property type="term" value="P:sorbitol catabolic process"/>
    <property type="evidence" value="ECO:0007669"/>
    <property type="project" value="TreeGrafter"/>
</dbReference>
<evidence type="ECO:0000256" key="6">
    <source>
        <dbReference type="ARBA" id="ARBA00023002"/>
    </source>
</evidence>
<dbReference type="PROSITE" id="PS00059">
    <property type="entry name" value="ADH_ZINC"/>
    <property type="match status" value="1"/>
</dbReference>
<dbReference type="AlphaFoldDB" id="U1GE66"/>
<dbReference type="InterPro" id="IPR020843">
    <property type="entry name" value="ER"/>
</dbReference>
<protein>
    <recommendedName>
        <fullName evidence="10">D-xylulose reductase</fullName>
        <ecNumber evidence="10">1.1.1.9</ecNumber>
    </recommendedName>
    <alternativeName>
        <fullName evidence="11">Xylitol dehydrogenase A</fullName>
    </alternativeName>
</protein>
<dbReference type="OrthoDB" id="3941538at2759"/>
<evidence type="ECO:0000313" key="15">
    <source>
        <dbReference type="EMBL" id="ERF70011.1"/>
    </source>
</evidence>
<dbReference type="Gene3D" id="3.90.180.10">
    <property type="entry name" value="Medium-chain alcohol dehydrogenases, catalytic domain"/>
    <property type="match status" value="1"/>
</dbReference>
<evidence type="ECO:0000256" key="13">
    <source>
        <dbReference type="SAM" id="MobiDB-lite"/>
    </source>
</evidence>
<dbReference type="EMBL" id="KE721364">
    <property type="protein sequence ID" value="ERF70011.1"/>
    <property type="molecule type" value="Genomic_DNA"/>
</dbReference>
<dbReference type="SUPFAM" id="SSF51735">
    <property type="entry name" value="NAD(P)-binding Rossmann-fold domains"/>
    <property type="match status" value="1"/>
</dbReference>
<comment type="function">
    <text evidence="8">Xylitol dehydrogenase which catalyzes the conversion of xylitol to D-xylulose. Xylose is a major component of hemicelluloses such as xylan. Most fungi utilize D-xylose via three enzymatic reactions, xylose reductase (XR), xylitol dehydrogenase (XDH), and xylulokinase, to form xylulose 5-phosphate, which enters pentose phosphate pathway.</text>
</comment>
<dbReference type="InterPro" id="IPR013154">
    <property type="entry name" value="ADH-like_N"/>
</dbReference>
<dbReference type="HOGENOM" id="CLU_026673_11_5_1"/>
<dbReference type="Proteomes" id="UP000019373">
    <property type="component" value="Unassembled WGS sequence"/>
</dbReference>
<evidence type="ECO:0000256" key="7">
    <source>
        <dbReference type="ARBA" id="ARBA00023027"/>
    </source>
</evidence>
<sequence length="396" mass="42318">MGSTTTETSTEKAEPVPDSSVSLPNSSSKNKEEDAQADTCSCSTRAQNLSFVLEGVNKVRFEDRPIPEIKNPHDVLVQVKYTGICGSDVHYWSHGSIGPYALTSPMVLGHESSGTIIKIGPSVRTLEPGDSVAMEPGVPCRHCIRCKEGKYNLCFDMAFAATPPYDGTLAKYYVLPEDFCYKLPLGMSMEEGALIEPLAVAVHVTKQASLRHGDSVVVFGAGPVGLLCCAVARQFGASKIIAVDIQKPRLEFARQFAATATYESQRVSAQENAANLIRENDLGVGADVAIDASGAEPSVQAGIHVLRTGGTYVQGGMGKDDITFPIMAACTKELTLKGSFRYSSGDYKLAVQLVSEGKVDAKRLISRKVRFEEAEQAFVDVKAGRGIKVLIGGSGD</sequence>
<dbReference type="GO" id="GO:0003939">
    <property type="term" value="F:L-iditol 2-dehydrogenase (NAD+) activity"/>
    <property type="evidence" value="ECO:0007669"/>
    <property type="project" value="TreeGrafter"/>
</dbReference>
<dbReference type="EC" id="1.1.1.9" evidence="10"/>
<dbReference type="GeneID" id="19238603"/>
<dbReference type="Pfam" id="PF08240">
    <property type="entry name" value="ADH_N"/>
    <property type="match status" value="1"/>
</dbReference>
<keyword evidence="5 12" id="KW-0862">Zinc</keyword>
<evidence type="ECO:0000256" key="8">
    <source>
        <dbReference type="ARBA" id="ARBA00024843"/>
    </source>
</evidence>
<evidence type="ECO:0000259" key="14">
    <source>
        <dbReference type="SMART" id="SM00829"/>
    </source>
</evidence>
<keyword evidence="16" id="KW-1185">Reference proteome</keyword>
<comment type="pathway">
    <text evidence="9">Carbohydrate degradation; L-arabinose degradation via L-arabinitol; D-xylulose 5-phosphate from L-arabinose (fungal route): step 4/5.</text>
</comment>
<evidence type="ECO:0000256" key="4">
    <source>
        <dbReference type="ARBA" id="ARBA00022723"/>
    </source>
</evidence>
<name>U1GE66_ENDPU</name>
<evidence type="ECO:0000256" key="1">
    <source>
        <dbReference type="ARBA" id="ARBA00001947"/>
    </source>
</evidence>
<evidence type="ECO:0000256" key="2">
    <source>
        <dbReference type="ARBA" id="ARBA00008072"/>
    </source>
</evidence>
<dbReference type="PANTHER" id="PTHR43161:SF9">
    <property type="entry name" value="SORBITOL DEHYDROGENASE"/>
    <property type="match status" value="1"/>
</dbReference>
<dbReference type="InterPro" id="IPR045306">
    <property type="entry name" value="SDH-like"/>
</dbReference>
<proteinExistence type="inferred from homology"/>
<dbReference type="RefSeq" id="XP_007804345.1">
    <property type="nucleotide sequence ID" value="XM_007806154.1"/>
</dbReference>
<dbReference type="FunFam" id="3.40.50.720:FF:000068">
    <property type="entry name" value="Sorbitol dehydrogenase"/>
    <property type="match status" value="1"/>
</dbReference>
<dbReference type="InterPro" id="IPR002328">
    <property type="entry name" value="ADH_Zn_CS"/>
</dbReference>
<dbReference type="PANTHER" id="PTHR43161">
    <property type="entry name" value="SORBITOL DEHYDROGENASE"/>
    <property type="match status" value="1"/>
</dbReference>
<dbReference type="SUPFAM" id="SSF50129">
    <property type="entry name" value="GroES-like"/>
    <property type="match status" value="1"/>
</dbReference>
<dbReference type="GO" id="GO:0042732">
    <property type="term" value="P:D-xylose metabolic process"/>
    <property type="evidence" value="ECO:0007669"/>
    <property type="project" value="UniProtKB-KW"/>
</dbReference>
<feature type="region of interest" description="Disordered" evidence="13">
    <location>
        <begin position="1"/>
        <end position="36"/>
    </location>
</feature>
<comment type="similarity">
    <text evidence="2 12">Belongs to the zinc-containing alcohol dehydrogenase family.</text>
</comment>